<dbReference type="AlphaFoldDB" id="A0A5C6ECQ5"/>
<dbReference type="EMBL" id="SJPW01000008">
    <property type="protein sequence ID" value="TWU46234.1"/>
    <property type="molecule type" value="Genomic_DNA"/>
</dbReference>
<name>A0A5C6ECQ5_9BACT</name>
<proteinExistence type="predicted"/>
<evidence type="ECO:0000313" key="1">
    <source>
        <dbReference type="EMBL" id="TWU46234.1"/>
    </source>
</evidence>
<reference evidence="1 2" key="1">
    <citation type="submission" date="2019-02" db="EMBL/GenBank/DDBJ databases">
        <title>Deep-cultivation of Planctomycetes and their phenomic and genomic characterization uncovers novel biology.</title>
        <authorList>
            <person name="Wiegand S."/>
            <person name="Jogler M."/>
            <person name="Boedeker C."/>
            <person name="Pinto D."/>
            <person name="Vollmers J."/>
            <person name="Rivas-Marin E."/>
            <person name="Kohn T."/>
            <person name="Peeters S.H."/>
            <person name="Heuer A."/>
            <person name="Rast P."/>
            <person name="Oberbeckmann S."/>
            <person name="Bunk B."/>
            <person name="Jeske O."/>
            <person name="Meyerdierks A."/>
            <person name="Storesund J.E."/>
            <person name="Kallscheuer N."/>
            <person name="Luecker S."/>
            <person name="Lage O.M."/>
            <person name="Pohl T."/>
            <person name="Merkel B.J."/>
            <person name="Hornburger P."/>
            <person name="Mueller R.-W."/>
            <person name="Bruemmer F."/>
            <person name="Labrenz M."/>
            <person name="Spormann A.M."/>
            <person name="Op Den Camp H."/>
            <person name="Overmann J."/>
            <person name="Amann R."/>
            <person name="Jetten M.S.M."/>
            <person name="Mascher T."/>
            <person name="Medema M.H."/>
            <person name="Devos D.P."/>
            <person name="Kaster A.-K."/>
            <person name="Ovreas L."/>
            <person name="Rohde M."/>
            <person name="Galperin M.Y."/>
            <person name="Jogler C."/>
        </authorList>
    </citation>
    <scope>NUCLEOTIDE SEQUENCE [LARGE SCALE GENOMIC DNA]</scope>
    <source>
        <strain evidence="1 2">Poly51</strain>
    </source>
</reference>
<protein>
    <submittedName>
        <fullName evidence="1">Uncharacterized protein</fullName>
    </submittedName>
</protein>
<gene>
    <name evidence="1" type="ORF">Poly51_56300</name>
</gene>
<accession>A0A5C6ECQ5</accession>
<keyword evidence="2" id="KW-1185">Reference proteome</keyword>
<organism evidence="1 2">
    <name type="scientific">Rubripirellula tenax</name>
    <dbReference type="NCBI Taxonomy" id="2528015"/>
    <lineage>
        <taxon>Bacteria</taxon>
        <taxon>Pseudomonadati</taxon>
        <taxon>Planctomycetota</taxon>
        <taxon>Planctomycetia</taxon>
        <taxon>Pirellulales</taxon>
        <taxon>Pirellulaceae</taxon>
        <taxon>Rubripirellula</taxon>
    </lineage>
</organism>
<dbReference type="Proteomes" id="UP000318288">
    <property type="component" value="Unassembled WGS sequence"/>
</dbReference>
<comment type="caution">
    <text evidence="1">The sequence shown here is derived from an EMBL/GenBank/DDBJ whole genome shotgun (WGS) entry which is preliminary data.</text>
</comment>
<evidence type="ECO:0000313" key="2">
    <source>
        <dbReference type="Proteomes" id="UP000318288"/>
    </source>
</evidence>
<sequence>MLAHDLPWASHSTKLAKLVQSVHPAINEAQTSYQRANFDSCIPLQNSGVDLIFIGFDPRRKRLGILEVPPNRVKTRFEKSFSIARLG</sequence>